<dbReference type="GO" id="GO:0034040">
    <property type="term" value="F:ATPase-coupled lipid transmembrane transporter activity"/>
    <property type="evidence" value="ECO:0007669"/>
    <property type="project" value="TreeGrafter"/>
</dbReference>
<dbReference type="PROSITE" id="PS00211">
    <property type="entry name" value="ABC_TRANSPORTER_1"/>
    <property type="match status" value="1"/>
</dbReference>
<keyword evidence="5" id="KW-0547">Nucleotide-binding</keyword>
<keyword evidence="3" id="KW-1003">Cell membrane</keyword>
<dbReference type="Proteomes" id="UP000294914">
    <property type="component" value="Unassembled WGS sequence"/>
</dbReference>
<dbReference type="GO" id="GO:0005524">
    <property type="term" value="F:ATP binding"/>
    <property type="evidence" value="ECO:0007669"/>
    <property type="project" value="UniProtKB-KW"/>
</dbReference>
<feature type="transmembrane region" description="Helical" evidence="9">
    <location>
        <begin position="265"/>
        <end position="283"/>
    </location>
</feature>
<evidence type="ECO:0000256" key="9">
    <source>
        <dbReference type="SAM" id="Phobius"/>
    </source>
</evidence>
<dbReference type="AlphaFoldDB" id="A0A4R8ITR3"/>
<keyword evidence="6" id="KW-0067">ATP-binding</keyword>
<comment type="subcellular location">
    <subcellularLocation>
        <location evidence="1">Cell membrane</location>
        <topology evidence="1">Multi-pass membrane protein</topology>
    </subcellularLocation>
</comment>
<feature type="transmembrane region" description="Helical" evidence="9">
    <location>
        <begin position="146"/>
        <end position="171"/>
    </location>
</feature>
<evidence type="ECO:0000256" key="7">
    <source>
        <dbReference type="ARBA" id="ARBA00022989"/>
    </source>
</evidence>
<keyword evidence="4 9" id="KW-0812">Transmembrane</keyword>
<keyword evidence="8 9" id="KW-0472">Membrane</keyword>
<dbReference type="SUPFAM" id="SSF52540">
    <property type="entry name" value="P-loop containing nucleoside triphosphate hydrolases"/>
    <property type="match status" value="1"/>
</dbReference>
<dbReference type="Gene3D" id="1.20.1560.10">
    <property type="entry name" value="ABC transporter type 1, transmembrane domain"/>
    <property type="match status" value="1"/>
</dbReference>
<name>A0A4R8ITR3_9GAMM</name>
<protein>
    <submittedName>
        <fullName evidence="12">ABC-type bacteriocin/lantibiotic exporter with double-glycine peptidase domain</fullName>
    </submittedName>
</protein>
<dbReference type="RefSeq" id="WP_134080379.1">
    <property type="nucleotide sequence ID" value="NZ_SOQX01000001.1"/>
</dbReference>
<feature type="domain" description="ABC transporter" evidence="10">
    <location>
        <begin position="365"/>
        <end position="603"/>
    </location>
</feature>
<dbReference type="SUPFAM" id="SSF90123">
    <property type="entry name" value="ABC transporter transmembrane region"/>
    <property type="match status" value="1"/>
</dbReference>
<evidence type="ECO:0000256" key="5">
    <source>
        <dbReference type="ARBA" id="ARBA00022741"/>
    </source>
</evidence>
<dbReference type="OrthoDB" id="6336411at2"/>
<dbReference type="GO" id="GO:0140359">
    <property type="term" value="F:ABC-type transporter activity"/>
    <property type="evidence" value="ECO:0007669"/>
    <property type="project" value="InterPro"/>
</dbReference>
<evidence type="ECO:0000256" key="4">
    <source>
        <dbReference type="ARBA" id="ARBA00022692"/>
    </source>
</evidence>
<feature type="transmembrane region" description="Helical" evidence="9">
    <location>
        <begin position="177"/>
        <end position="197"/>
    </location>
</feature>
<organism evidence="12 13">
    <name type="scientific">Thiohalophilus thiocyanatoxydans</name>
    <dbReference type="NCBI Taxonomy" id="381308"/>
    <lineage>
        <taxon>Bacteria</taxon>
        <taxon>Pseudomonadati</taxon>
        <taxon>Pseudomonadota</taxon>
        <taxon>Gammaproteobacteria</taxon>
        <taxon>Thiohalomonadales</taxon>
        <taxon>Thiohalophilaceae</taxon>
        <taxon>Thiohalophilus</taxon>
    </lineage>
</organism>
<dbReference type="GO" id="GO:0005886">
    <property type="term" value="C:plasma membrane"/>
    <property type="evidence" value="ECO:0007669"/>
    <property type="project" value="UniProtKB-SubCell"/>
</dbReference>
<dbReference type="EMBL" id="SOQX01000001">
    <property type="protein sequence ID" value="TDY03804.1"/>
    <property type="molecule type" value="Genomic_DNA"/>
</dbReference>
<dbReference type="InterPro" id="IPR039421">
    <property type="entry name" value="Type_1_exporter"/>
</dbReference>
<sequence length="618" mass="68164">MKTIQAVLNLLNRRERWQMLFILMFMLPNALMQVAGVASVMPFIAVMAQPELVESNTLLAALYTALGEPEMREFLTILASAALVLLVAGNALAAFTTWLILRFSYMRVHTLSRKLMEIYLGSEYQFFLLRNPSDLTKNVINEVNHLVTGFLMPLLQLVANGFIVTALLLMLLWKDPVLALTVGLILGGSYGLIYIVLRNRMRTLGRRRLQANARRFKTTHEAFGAIKDLKVSGRENYYLNAYSDASYSFADNQSSHQVIAQMPRYALESIAFGVVLLIALYLTTTQTSTQGVLPVIALYAMAGYRLMPALQKIFDNAATLRFSAPVVERINEEMSQGIRQNARLASDAPLSANHADTPLALHNTLSLQHITYRYHGTATPVLDDITITIKARTTVAFVGESGAGKSTLVDIILGLLKPDTGSILVDGIPLDNHNLPQWRHHLGYVPQAIYLSDDTLRRNIALGIPDREIDEDAVIAAAKAAAIHDFITRELPDGYETVAGDRGIRLSGGQRQRIGIARALYGNPELLILDEATSALDGSTEAAVMDAIDQLSGQKTIIMIAHRLTTVKNCEQLYLLKNGALVANGTYEQLLSAHPDFRRMANTADQDIVSPAHARANR</sequence>
<evidence type="ECO:0000313" key="12">
    <source>
        <dbReference type="EMBL" id="TDY03804.1"/>
    </source>
</evidence>
<dbReference type="InterPro" id="IPR011527">
    <property type="entry name" value="ABC1_TM_dom"/>
</dbReference>
<dbReference type="FunFam" id="3.40.50.300:FF:000299">
    <property type="entry name" value="ABC transporter ATP-binding protein/permease"/>
    <property type="match status" value="1"/>
</dbReference>
<gene>
    <name evidence="12" type="ORF">EDC23_0174</name>
</gene>
<dbReference type="InterPro" id="IPR003439">
    <property type="entry name" value="ABC_transporter-like_ATP-bd"/>
</dbReference>
<accession>A0A4R8ITR3</accession>
<dbReference type="Gene3D" id="3.40.50.300">
    <property type="entry name" value="P-loop containing nucleotide triphosphate hydrolases"/>
    <property type="match status" value="1"/>
</dbReference>
<dbReference type="PROSITE" id="PS50893">
    <property type="entry name" value="ABC_TRANSPORTER_2"/>
    <property type="match status" value="1"/>
</dbReference>
<dbReference type="InterPro" id="IPR027417">
    <property type="entry name" value="P-loop_NTPase"/>
</dbReference>
<dbReference type="GO" id="GO:0016887">
    <property type="term" value="F:ATP hydrolysis activity"/>
    <property type="evidence" value="ECO:0007669"/>
    <property type="project" value="InterPro"/>
</dbReference>
<comment type="caution">
    <text evidence="12">The sequence shown here is derived from an EMBL/GenBank/DDBJ whole genome shotgun (WGS) entry which is preliminary data.</text>
</comment>
<keyword evidence="13" id="KW-1185">Reference proteome</keyword>
<proteinExistence type="predicted"/>
<evidence type="ECO:0000313" key="13">
    <source>
        <dbReference type="Proteomes" id="UP000294914"/>
    </source>
</evidence>
<feature type="transmembrane region" description="Helical" evidence="9">
    <location>
        <begin position="74"/>
        <end position="101"/>
    </location>
</feature>
<keyword evidence="7 9" id="KW-1133">Transmembrane helix</keyword>
<dbReference type="InterPro" id="IPR036640">
    <property type="entry name" value="ABC1_TM_sf"/>
</dbReference>
<dbReference type="Pfam" id="PF00005">
    <property type="entry name" value="ABC_tran"/>
    <property type="match status" value="1"/>
</dbReference>
<evidence type="ECO:0000259" key="11">
    <source>
        <dbReference type="PROSITE" id="PS50929"/>
    </source>
</evidence>
<reference evidence="12 13" key="1">
    <citation type="submission" date="2019-03" db="EMBL/GenBank/DDBJ databases">
        <title>Genomic Encyclopedia of Type Strains, Phase IV (KMG-IV): sequencing the most valuable type-strain genomes for metagenomic binning, comparative biology and taxonomic classification.</title>
        <authorList>
            <person name="Goeker M."/>
        </authorList>
    </citation>
    <scope>NUCLEOTIDE SEQUENCE [LARGE SCALE GENOMIC DNA]</scope>
    <source>
        <strain evidence="12 13">DSM 16326</strain>
    </source>
</reference>
<keyword evidence="2" id="KW-0813">Transport</keyword>
<evidence type="ECO:0000259" key="10">
    <source>
        <dbReference type="PROSITE" id="PS50893"/>
    </source>
</evidence>
<feature type="transmembrane region" description="Helical" evidence="9">
    <location>
        <begin position="20"/>
        <end position="48"/>
    </location>
</feature>
<dbReference type="PROSITE" id="PS50929">
    <property type="entry name" value="ABC_TM1F"/>
    <property type="match status" value="1"/>
</dbReference>
<dbReference type="Pfam" id="PF00664">
    <property type="entry name" value="ABC_membrane"/>
    <property type="match status" value="1"/>
</dbReference>
<dbReference type="InterPro" id="IPR003593">
    <property type="entry name" value="AAA+_ATPase"/>
</dbReference>
<evidence type="ECO:0000256" key="8">
    <source>
        <dbReference type="ARBA" id="ARBA00023136"/>
    </source>
</evidence>
<evidence type="ECO:0000256" key="3">
    <source>
        <dbReference type="ARBA" id="ARBA00022475"/>
    </source>
</evidence>
<evidence type="ECO:0000256" key="2">
    <source>
        <dbReference type="ARBA" id="ARBA00022448"/>
    </source>
</evidence>
<evidence type="ECO:0000256" key="1">
    <source>
        <dbReference type="ARBA" id="ARBA00004651"/>
    </source>
</evidence>
<evidence type="ECO:0000256" key="6">
    <source>
        <dbReference type="ARBA" id="ARBA00022840"/>
    </source>
</evidence>
<dbReference type="InterPro" id="IPR017871">
    <property type="entry name" value="ABC_transporter-like_CS"/>
</dbReference>
<dbReference type="PANTHER" id="PTHR24221">
    <property type="entry name" value="ATP-BINDING CASSETTE SUB-FAMILY B"/>
    <property type="match status" value="1"/>
</dbReference>
<feature type="domain" description="ABC transmembrane type-1" evidence="11">
    <location>
        <begin position="58"/>
        <end position="301"/>
    </location>
</feature>
<dbReference type="SMART" id="SM00382">
    <property type="entry name" value="AAA"/>
    <property type="match status" value="1"/>
</dbReference>
<dbReference type="PANTHER" id="PTHR24221:SF654">
    <property type="entry name" value="ATP-BINDING CASSETTE SUB-FAMILY B MEMBER 6"/>
    <property type="match status" value="1"/>
</dbReference>